<gene>
    <name evidence="9" type="ORF">HA520_02070</name>
</gene>
<dbReference type="InterPro" id="IPR007353">
    <property type="entry name" value="DUF421"/>
</dbReference>
<keyword evidence="4 7" id="KW-0812">Transmembrane</keyword>
<dbReference type="Gene3D" id="3.30.240.20">
    <property type="entry name" value="bsu07140 like domains"/>
    <property type="match status" value="1"/>
</dbReference>
<comment type="caution">
    <text evidence="9">The sequence shown here is derived from an EMBL/GenBank/DDBJ whole genome shotgun (WGS) entry which is preliminary data.</text>
</comment>
<evidence type="ECO:0000256" key="7">
    <source>
        <dbReference type="SAM" id="Phobius"/>
    </source>
</evidence>
<keyword evidence="6 7" id="KW-0472">Membrane</keyword>
<dbReference type="Pfam" id="PF04239">
    <property type="entry name" value="DUF421"/>
    <property type="match status" value="1"/>
</dbReference>
<comment type="subcellular location">
    <subcellularLocation>
        <location evidence="1">Cell membrane</location>
        <topology evidence="1">Multi-pass membrane protein</topology>
    </subcellularLocation>
</comment>
<proteinExistence type="inferred from homology"/>
<keyword evidence="3" id="KW-1003">Cell membrane</keyword>
<reference evidence="9" key="1">
    <citation type="submission" date="2020-03" db="EMBL/GenBank/DDBJ databases">
        <title>Genome assembly of Azotobacter chroococcum W5.</title>
        <authorList>
            <person name="Kannepalli A."/>
        </authorList>
    </citation>
    <scope>NUCLEOTIDE SEQUENCE</scope>
    <source>
        <strain evidence="9">W5</strain>
    </source>
</reference>
<feature type="domain" description="YetF C-terminal" evidence="8">
    <location>
        <begin position="78"/>
        <end position="147"/>
    </location>
</feature>
<evidence type="ECO:0000313" key="10">
    <source>
        <dbReference type="Proteomes" id="UP000736384"/>
    </source>
</evidence>
<sequence length="149" mass="16553">MEAVLRATAIYLALLVLFKIAGRRTLADISNFDLLLLLIIGEATQQALLGDDFSITNALIVIVTLIAIDVGLSFVKLRFARIDMLIEGTSTLIVEDGRPLKKRLREARLREEDILLAARQSQGLERMNQIKYAILEKNGKISIIPYSSG</sequence>
<keyword evidence="5 7" id="KW-1133">Transmembrane helix</keyword>
<evidence type="ECO:0000256" key="6">
    <source>
        <dbReference type="ARBA" id="ARBA00023136"/>
    </source>
</evidence>
<dbReference type="InterPro" id="IPR023090">
    <property type="entry name" value="UPF0702_alpha/beta_dom_sf"/>
</dbReference>
<evidence type="ECO:0000256" key="5">
    <source>
        <dbReference type="ARBA" id="ARBA00022989"/>
    </source>
</evidence>
<evidence type="ECO:0000256" key="4">
    <source>
        <dbReference type="ARBA" id="ARBA00022692"/>
    </source>
</evidence>
<dbReference type="PANTHER" id="PTHR34582:SF6">
    <property type="entry name" value="UPF0702 TRANSMEMBRANE PROTEIN YCAP"/>
    <property type="match status" value="1"/>
</dbReference>
<dbReference type="EMBL" id="JAAPAP010000001">
    <property type="protein sequence ID" value="NHN76085.1"/>
    <property type="molecule type" value="Genomic_DNA"/>
</dbReference>
<dbReference type="Proteomes" id="UP000736384">
    <property type="component" value="Unassembled WGS sequence"/>
</dbReference>
<evidence type="ECO:0000256" key="3">
    <source>
        <dbReference type="ARBA" id="ARBA00022475"/>
    </source>
</evidence>
<feature type="transmembrane region" description="Helical" evidence="7">
    <location>
        <begin position="55"/>
        <end position="75"/>
    </location>
</feature>
<protein>
    <submittedName>
        <fullName evidence="9">DUF421 domain-containing protein</fullName>
    </submittedName>
</protein>
<comment type="similarity">
    <text evidence="2">Belongs to the UPF0702 family.</text>
</comment>
<dbReference type="GO" id="GO:0005886">
    <property type="term" value="C:plasma membrane"/>
    <property type="evidence" value="ECO:0007669"/>
    <property type="project" value="UniProtKB-SubCell"/>
</dbReference>
<evidence type="ECO:0000259" key="8">
    <source>
        <dbReference type="Pfam" id="PF04239"/>
    </source>
</evidence>
<dbReference type="PANTHER" id="PTHR34582">
    <property type="entry name" value="UPF0702 TRANSMEMBRANE PROTEIN YCAP"/>
    <property type="match status" value="1"/>
</dbReference>
<evidence type="ECO:0000313" key="9">
    <source>
        <dbReference type="EMBL" id="NHN76085.1"/>
    </source>
</evidence>
<name>A0AA44C552_9GAMM</name>
<accession>A0AA44C552</accession>
<dbReference type="AlphaFoldDB" id="A0AA44C552"/>
<organism evidence="9 10">
    <name type="scientific">Azotobacter chroococcum</name>
    <dbReference type="NCBI Taxonomy" id="353"/>
    <lineage>
        <taxon>Bacteria</taxon>
        <taxon>Pseudomonadati</taxon>
        <taxon>Pseudomonadota</taxon>
        <taxon>Gammaproteobacteria</taxon>
        <taxon>Pseudomonadales</taxon>
        <taxon>Pseudomonadaceae</taxon>
        <taxon>Azotobacter</taxon>
    </lineage>
</organism>
<evidence type="ECO:0000256" key="2">
    <source>
        <dbReference type="ARBA" id="ARBA00006448"/>
    </source>
</evidence>
<dbReference type="RefSeq" id="WP_165891411.1">
    <property type="nucleotide sequence ID" value="NZ_JAAPAP010000001.1"/>
</dbReference>
<evidence type="ECO:0000256" key="1">
    <source>
        <dbReference type="ARBA" id="ARBA00004651"/>
    </source>
</evidence>